<accession>A0ACC2NIW6</accession>
<evidence type="ECO:0000313" key="1">
    <source>
        <dbReference type="EMBL" id="KAJ8671047.1"/>
    </source>
</evidence>
<organism evidence="1 2">
    <name type="scientific">Eretmocerus hayati</name>
    <dbReference type="NCBI Taxonomy" id="131215"/>
    <lineage>
        <taxon>Eukaryota</taxon>
        <taxon>Metazoa</taxon>
        <taxon>Ecdysozoa</taxon>
        <taxon>Arthropoda</taxon>
        <taxon>Hexapoda</taxon>
        <taxon>Insecta</taxon>
        <taxon>Pterygota</taxon>
        <taxon>Neoptera</taxon>
        <taxon>Endopterygota</taxon>
        <taxon>Hymenoptera</taxon>
        <taxon>Apocrita</taxon>
        <taxon>Proctotrupomorpha</taxon>
        <taxon>Chalcidoidea</taxon>
        <taxon>Aphelinidae</taxon>
        <taxon>Aphelininae</taxon>
        <taxon>Eretmocerus</taxon>
    </lineage>
</organism>
<dbReference type="Proteomes" id="UP001239111">
    <property type="component" value="Chromosome 3"/>
</dbReference>
<comment type="caution">
    <text evidence="1">The sequence shown here is derived from an EMBL/GenBank/DDBJ whole genome shotgun (WGS) entry which is preliminary data.</text>
</comment>
<keyword evidence="2" id="KW-1185">Reference proteome</keyword>
<name>A0ACC2NIW6_9HYME</name>
<sequence>MLQTIVDKMNEMAADVDNLNNKFETVQSMIKETVSEELAVREKQWETENVSLRARIDRSEHSEEMRARRGKRNNIVLRGLQPLTENVEAGISTWLAANLQVDAQVVDATVIKPLRGPELIIANIASADAKRKVMSTKKTKLASTNFSIRSDLTNAERAVQREIYTIADAERERRGGGPFVAHTDSHPHHCAAPLLPLSIPLPVPLSLQELLLPADDTPAYTKDDHAPFSFWNLRGSSTLNLVPSRALHDLQHCAFLCFSESWAHEEIRNIPATLQDFTLFQKPASKEKLLGRANGGLGVFANPAISSHSTKCAETSCYLAVKCLIDQMQLIIISVYISAVTFPDDLECLRTYISVTLNNVDGPLIIGGDFNARIGNENQTNAKALADFDSSATKYTLDETLNKQGRLLLREFEHLGLTYSLCLLIFFLLEMGVAIIGFVFPHSLQSLLEESFTDKIIQTYREDPDLQNFIDFGQKEFKCCGLSQIGYLDWGKNEYFNCSSPSSESCGVPFSCCINATNIAVSFLEPPDFSQKFAIFRMLE</sequence>
<gene>
    <name evidence="1" type="ORF">QAD02_002306</name>
</gene>
<dbReference type="EMBL" id="CM056743">
    <property type="protein sequence ID" value="KAJ8671047.1"/>
    <property type="molecule type" value="Genomic_DNA"/>
</dbReference>
<protein>
    <submittedName>
        <fullName evidence="1">Uncharacterized protein</fullName>
    </submittedName>
</protein>
<proteinExistence type="predicted"/>
<reference evidence="1" key="1">
    <citation type="submission" date="2023-04" db="EMBL/GenBank/DDBJ databases">
        <title>A chromosome-level genome assembly of the parasitoid wasp Eretmocerus hayati.</title>
        <authorList>
            <person name="Zhong Y."/>
            <person name="Liu S."/>
            <person name="Liu Y."/>
        </authorList>
    </citation>
    <scope>NUCLEOTIDE SEQUENCE</scope>
    <source>
        <strain evidence="1">ZJU_SS_LIU_2023</strain>
    </source>
</reference>
<evidence type="ECO:0000313" key="2">
    <source>
        <dbReference type="Proteomes" id="UP001239111"/>
    </source>
</evidence>